<dbReference type="InterPro" id="IPR036390">
    <property type="entry name" value="WH_DNA-bd_sf"/>
</dbReference>
<dbReference type="Gene3D" id="1.10.10.10">
    <property type="entry name" value="Winged helix-like DNA-binding domain superfamily/Winged helix DNA-binding domain"/>
    <property type="match status" value="1"/>
</dbReference>
<accession>A0A7C2NW08</accession>
<reference evidence="2" key="1">
    <citation type="journal article" date="2020" name="mSystems">
        <title>Genome- and Community-Level Interaction Insights into Carbon Utilization and Element Cycling Functions of Hydrothermarchaeota in Hydrothermal Sediment.</title>
        <authorList>
            <person name="Zhou Z."/>
            <person name="Liu Y."/>
            <person name="Xu W."/>
            <person name="Pan J."/>
            <person name="Luo Z.H."/>
            <person name="Li M."/>
        </authorList>
    </citation>
    <scope>NUCLEOTIDE SEQUENCE [LARGE SCALE GENOMIC DNA]</scope>
    <source>
        <strain evidence="2">SpSt-339</strain>
    </source>
</reference>
<dbReference type="InterPro" id="IPR036388">
    <property type="entry name" value="WH-like_DNA-bd_sf"/>
</dbReference>
<dbReference type="PANTHER" id="PTHR33169">
    <property type="entry name" value="PADR-FAMILY TRANSCRIPTIONAL REGULATOR"/>
    <property type="match status" value="1"/>
</dbReference>
<feature type="domain" description="Transcription regulator PadR N-terminal" evidence="1">
    <location>
        <begin position="18"/>
        <end position="88"/>
    </location>
</feature>
<protein>
    <submittedName>
        <fullName evidence="2">PadR family transcriptional regulator</fullName>
    </submittedName>
</protein>
<dbReference type="EMBL" id="DSOK01000128">
    <property type="protein sequence ID" value="HEN14671.1"/>
    <property type="molecule type" value="Genomic_DNA"/>
</dbReference>
<proteinExistence type="predicted"/>
<dbReference type="SUPFAM" id="SSF46785">
    <property type="entry name" value="Winged helix' DNA-binding domain"/>
    <property type="match status" value="1"/>
</dbReference>
<dbReference type="InterPro" id="IPR052509">
    <property type="entry name" value="Metal_resp_DNA-bind_regulator"/>
</dbReference>
<evidence type="ECO:0000259" key="1">
    <source>
        <dbReference type="Pfam" id="PF03551"/>
    </source>
</evidence>
<sequence>MPEDLLKHFFGGFVRLHILHHAVQETIYGAEMIEELGRHGYKLSPGTLYPILHDLEQAGYLTSADDVVDGKRRKNYRATRKGEKLLREGQEKLRELFREVVEEPTRRTDR</sequence>
<name>A0A7C2NW08_9PLAN</name>
<dbReference type="PANTHER" id="PTHR33169:SF14">
    <property type="entry name" value="TRANSCRIPTIONAL REGULATOR RV3488"/>
    <property type="match status" value="1"/>
</dbReference>
<evidence type="ECO:0000313" key="2">
    <source>
        <dbReference type="EMBL" id="HEN14671.1"/>
    </source>
</evidence>
<dbReference type="AlphaFoldDB" id="A0A7C2NW08"/>
<organism evidence="2">
    <name type="scientific">Schlesneria paludicola</name>
    <dbReference type="NCBI Taxonomy" id="360056"/>
    <lineage>
        <taxon>Bacteria</taxon>
        <taxon>Pseudomonadati</taxon>
        <taxon>Planctomycetota</taxon>
        <taxon>Planctomycetia</taxon>
        <taxon>Planctomycetales</taxon>
        <taxon>Planctomycetaceae</taxon>
        <taxon>Schlesneria</taxon>
    </lineage>
</organism>
<dbReference type="Pfam" id="PF03551">
    <property type="entry name" value="PadR"/>
    <property type="match status" value="1"/>
</dbReference>
<dbReference type="InterPro" id="IPR005149">
    <property type="entry name" value="Tscrpt_reg_PadR_N"/>
</dbReference>
<comment type="caution">
    <text evidence="2">The sequence shown here is derived from an EMBL/GenBank/DDBJ whole genome shotgun (WGS) entry which is preliminary data.</text>
</comment>
<gene>
    <name evidence="2" type="ORF">ENQ76_04275</name>
</gene>